<dbReference type="SMART" id="SM00452">
    <property type="entry name" value="STI"/>
    <property type="match status" value="1"/>
</dbReference>
<organism evidence="2 3">
    <name type="scientific">Nyssa sinensis</name>
    <dbReference type="NCBI Taxonomy" id="561372"/>
    <lineage>
        <taxon>Eukaryota</taxon>
        <taxon>Viridiplantae</taxon>
        <taxon>Streptophyta</taxon>
        <taxon>Embryophyta</taxon>
        <taxon>Tracheophyta</taxon>
        <taxon>Spermatophyta</taxon>
        <taxon>Magnoliopsida</taxon>
        <taxon>eudicotyledons</taxon>
        <taxon>Gunneridae</taxon>
        <taxon>Pentapetalae</taxon>
        <taxon>asterids</taxon>
        <taxon>Cornales</taxon>
        <taxon>Nyssaceae</taxon>
        <taxon>Nyssa</taxon>
    </lineage>
</organism>
<sequence>MRQGLLLNFETGETIVCACRCSGSGKGVKEMQTKVVDPDIARNCVCGCCNSVEMEIDSPVANPLPAIYVKCHYLADARPEFMMKKQEFWADLSGSSSVLSLQLRTEVVDPDIARNCVCGCCNFVEMEIDSPVANPLPAIYVKCRCLADAPDDTLDPVLDIEGNELQAAESYYALPLIWALGGGLTVARNINGTICPLNVVQALSEVDNGRPLKFSAIVDKEDVIRESTPLDIQFSTTTICPQSTVWTVNGAFITTGGEGGSIISNFRIQKSNELPFGKTYKFVYCFARMACQDIGRSEVNGRRPLTLMINRPWEVVFVKATIEGSKIRKITTG</sequence>
<dbReference type="InterPro" id="IPR011065">
    <property type="entry name" value="Kunitz_inhibitor_STI-like_sf"/>
</dbReference>
<evidence type="ECO:0000313" key="3">
    <source>
        <dbReference type="Proteomes" id="UP000325577"/>
    </source>
</evidence>
<dbReference type="Pfam" id="PF00197">
    <property type="entry name" value="Kunitz_legume"/>
    <property type="match status" value="1"/>
</dbReference>
<dbReference type="Proteomes" id="UP000325577">
    <property type="component" value="Linkage Group LG0"/>
</dbReference>
<dbReference type="PRINTS" id="PR00291">
    <property type="entry name" value="KUNITZINHBTR"/>
</dbReference>
<dbReference type="AlphaFoldDB" id="A0A5J5C915"/>
<accession>A0A5J5C915</accession>
<evidence type="ECO:0000256" key="1">
    <source>
        <dbReference type="ARBA" id="ARBA00005440"/>
    </source>
</evidence>
<dbReference type="InterPro" id="IPR056368">
    <property type="entry name" value="KTI1"/>
</dbReference>
<dbReference type="Gene3D" id="2.80.10.50">
    <property type="match status" value="1"/>
</dbReference>
<dbReference type="GO" id="GO:0004866">
    <property type="term" value="F:endopeptidase inhibitor activity"/>
    <property type="evidence" value="ECO:0007669"/>
    <property type="project" value="InterPro"/>
</dbReference>
<dbReference type="SUPFAM" id="SSF50386">
    <property type="entry name" value="STI-like"/>
    <property type="match status" value="1"/>
</dbReference>
<gene>
    <name evidence="2" type="ORF">F0562_001755</name>
</gene>
<dbReference type="OrthoDB" id="1872570at2759"/>
<evidence type="ECO:0000313" key="2">
    <source>
        <dbReference type="EMBL" id="KAA8550071.1"/>
    </source>
</evidence>
<dbReference type="InterPro" id="IPR002160">
    <property type="entry name" value="Prot_inh_Kunz-lg"/>
</dbReference>
<dbReference type="CDD" id="cd00178">
    <property type="entry name" value="beta-trefoil_STI"/>
    <property type="match status" value="1"/>
</dbReference>
<keyword evidence="3" id="KW-1185">Reference proteome</keyword>
<dbReference type="PANTHER" id="PTHR33107:SF5">
    <property type="entry name" value="KUNITZ TRYPSIN INHIBITOR 5"/>
    <property type="match status" value="1"/>
</dbReference>
<proteinExistence type="inferred from homology"/>
<reference evidence="2 3" key="1">
    <citation type="submission" date="2019-09" db="EMBL/GenBank/DDBJ databases">
        <title>A chromosome-level genome assembly of the Chinese tupelo Nyssa sinensis.</title>
        <authorList>
            <person name="Yang X."/>
            <person name="Kang M."/>
            <person name="Yang Y."/>
            <person name="Xiong H."/>
            <person name="Wang M."/>
            <person name="Zhang Z."/>
            <person name="Wang Z."/>
            <person name="Wu H."/>
            <person name="Ma T."/>
            <person name="Liu J."/>
            <person name="Xi Z."/>
        </authorList>
    </citation>
    <scope>NUCLEOTIDE SEQUENCE [LARGE SCALE GENOMIC DNA]</scope>
    <source>
        <strain evidence="2">J267</strain>
        <tissue evidence="2">Leaf</tissue>
    </source>
</reference>
<protein>
    <submittedName>
        <fullName evidence="2">Uncharacterized protein</fullName>
    </submittedName>
</protein>
<comment type="similarity">
    <text evidence="1">Belongs to the protease inhibitor I3 (leguminous Kunitz-type inhibitor) family.</text>
</comment>
<dbReference type="PANTHER" id="PTHR33107">
    <property type="entry name" value="KUNITZ TRYPSIN INHIBITOR 2"/>
    <property type="match status" value="1"/>
</dbReference>
<name>A0A5J5C915_9ASTE</name>
<dbReference type="EMBL" id="CM018031">
    <property type="protein sequence ID" value="KAA8550071.1"/>
    <property type="molecule type" value="Genomic_DNA"/>
</dbReference>